<dbReference type="Proteomes" id="UP000015105">
    <property type="component" value="Chromosome 1D"/>
</dbReference>
<dbReference type="PANTHER" id="PTHR34364:SF2">
    <property type="entry name" value="OS01G0579800 PROTEIN"/>
    <property type="match status" value="1"/>
</dbReference>
<keyword evidence="2" id="KW-1133">Transmembrane helix</keyword>
<accession>A0A452ZEP9</accession>
<reference evidence="4" key="2">
    <citation type="journal article" date="2017" name="Nat. Plants">
        <title>The Aegilops tauschii genome reveals multiple impacts of transposons.</title>
        <authorList>
            <person name="Zhao G."/>
            <person name="Zou C."/>
            <person name="Li K."/>
            <person name="Wang K."/>
            <person name="Li T."/>
            <person name="Gao L."/>
            <person name="Zhang X."/>
            <person name="Wang H."/>
            <person name="Yang Z."/>
            <person name="Liu X."/>
            <person name="Jiang W."/>
            <person name="Mao L."/>
            <person name="Kong X."/>
            <person name="Jiao Y."/>
            <person name="Jia J."/>
        </authorList>
    </citation>
    <scope>NUCLEOTIDE SEQUENCE [LARGE SCALE GENOMIC DNA]</scope>
    <source>
        <strain evidence="4">cv. AL8/78</strain>
    </source>
</reference>
<evidence type="ECO:0000313" key="3">
    <source>
        <dbReference type="EnsemblPlants" id="AET1Gv20735100.11"/>
    </source>
</evidence>
<reference evidence="3" key="3">
    <citation type="journal article" date="2017" name="Nature">
        <title>Genome sequence of the progenitor of the wheat D genome Aegilops tauschii.</title>
        <authorList>
            <person name="Luo M.C."/>
            <person name="Gu Y.Q."/>
            <person name="Puiu D."/>
            <person name="Wang H."/>
            <person name="Twardziok S.O."/>
            <person name="Deal K.R."/>
            <person name="Huo N."/>
            <person name="Zhu T."/>
            <person name="Wang L."/>
            <person name="Wang Y."/>
            <person name="McGuire P.E."/>
            <person name="Liu S."/>
            <person name="Long H."/>
            <person name="Ramasamy R.K."/>
            <person name="Rodriguez J.C."/>
            <person name="Van S.L."/>
            <person name="Yuan L."/>
            <person name="Wang Z."/>
            <person name="Xia Z."/>
            <person name="Xiao L."/>
            <person name="Anderson O.D."/>
            <person name="Ouyang S."/>
            <person name="Liang Y."/>
            <person name="Zimin A.V."/>
            <person name="Pertea G."/>
            <person name="Qi P."/>
            <person name="Bennetzen J.L."/>
            <person name="Dai X."/>
            <person name="Dawson M.W."/>
            <person name="Muller H.G."/>
            <person name="Kugler K."/>
            <person name="Rivarola-Duarte L."/>
            <person name="Spannagl M."/>
            <person name="Mayer K.F.X."/>
            <person name="Lu F.H."/>
            <person name="Bevan M.W."/>
            <person name="Leroy P."/>
            <person name="Li P."/>
            <person name="You F.M."/>
            <person name="Sun Q."/>
            <person name="Liu Z."/>
            <person name="Lyons E."/>
            <person name="Wicker T."/>
            <person name="Salzberg S.L."/>
            <person name="Devos K.M."/>
            <person name="Dvorak J."/>
        </authorList>
    </citation>
    <scope>NUCLEOTIDE SEQUENCE [LARGE SCALE GENOMIC DNA]</scope>
    <source>
        <strain evidence="3">cv. AL8/78</strain>
    </source>
</reference>
<sequence>RPTPSRRHRASPMARHPFRALFPVVSQLVSARSRRSSATAASPSPPHVGGKAATGAAAEAAHAAACSAGEAPRKALRPFDLLRRKKYVFAGLLGFFYLHMIRHAPLVDIMSILRGLRKPKEEDEKVEDVGSNKDPINSEADTEEVKEGAAISAKSSAPGLHGDNAYDKKERKGNAGISANMVLKIPTTPGSHLEIVIRADMPMNQLAALSESVKSGNFTFNQDDLSIALRHAANDRITFLKNKENFVLEKDKEQLKLEQAAVAKLNELIENLSAPPKPESDMPALVEDLLKHWFNDLVLYLVTTILGSVYLYLKSRIEELNIADLLNLATGAVSSWIETEIEILRLPVCPFSGMIVLLAASETVLSISVENNTEPEVVKGPEFTQLPQISDEDMLFLYKWMLEEYRLMKPKNAEEKERIDTAKALLKELIRTK</sequence>
<feature type="region of interest" description="Disordered" evidence="1">
    <location>
        <begin position="120"/>
        <end position="144"/>
    </location>
</feature>
<evidence type="ECO:0000313" key="4">
    <source>
        <dbReference type="Proteomes" id="UP000015105"/>
    </source>
</evidence>
<feature type="region of interest" description="Disordered" evidence="1">
    <location>
        <begin position="34"/>
        <end position="55"/>
    </location>
</feature>
<dbReference type="AlphaFoldDB" id="A0A452ZEP9"/>
<reference evidence="4" key="1">
    <citation type="journal article" date="2014" name="Science">
        <title>Ancient hybridizations among the ancestral genomes of bread wheat.</title>
        <authorList>
            <consortium name="International Wheat Genome Sequencing Consortium,"/>
            <person name="Marcussen T."/>
            <person name="Sandve S.R."/>
            <person name="Heier L."/>
            <person name="Spannagl M."/>
            <person name="Pfeifer M."/>
            <person name="Jakobsen K.S."/>
            <person name="Wulff B.B."/>
            <person name="Steuernagel B."/>
            <person name="Mayer K.F."/>
            <person name="Olsen O.A."/>
        </authorList>
    </citation>
    <scope>NUCLEOTIDE SEQUENCE [LARGE SCALE GENOMIC DNA]</scope>
    <source>
        <strain evidence="4">cv. AL8/78</strain>
    </source>
</reference>
<protein>
    <submittedName>
        <fullName evidence="3">Uncharacterized protein</fullName>
    </submittedName>
</protein>
<dbReference type="PANTHER" id="PTHR34364">
    <property type="entry name" value="WAS/WASL-INTERACTING FAMILY PROTEIN"/>
    <property type="match status" value="1"/>
</dbReference>
<name>A0A452ZEP9_AEGTS</name>
<feature type="compositionally biased region" description="Basic and acidic residues" evidence="1">
    <location>
        <begin position="120"/>
        <end position="131"/>
    </location>
</feature>
<proteinExistence type="predicted"/>
<dbReference type="Gramene" id="AET1Gv20735100.11">
    <property type="protein sequence ID" value="AET1Gv20735100.11"/>
    <property type="gene ID" value="AET1Gv20735100"/>
</dbReference>
<evidence type="ECO:0000256" key="2">
    <source>
        <dbReference type="SAM" id="Phobius"/>
    </source>
</evidence>
<organism evidence="3 4">
    <name type="scientific">Aegilops tauschii subsp. strangulata</name>
    <name type="common">Goatgrass</name>
    <dbReference type="NCBI Taxonomy" id="200361"/>
    <lineage>
        <taxon>Eukaryota</taxon>
        <taxon>Viridiplantae</taxon>
        <taxon>Streptophyta</taxon>
        <taxon>Embryophyta</taxon>
        <taxon>Tracheophyta</taxon>
        <taxon>Spermatophyta</taxon>
        <taxon>Magnoliopsida</taxon>
        <taxon>Liliopsida</taxon>
        <taxon>Poales</taxon>
        <taxon>Poaceae</taxon>
        <taxon>BOP clade</taxon>
        <taxon>Pooideae</taxon>
        <taxon>Triticodae</taxon>
        <taxon>Triticeae</taxon>
        <taxon>Triticinae</taxon>
        <taxon>Aegilops</taxon>
    </lineage>
</organism>
<feature type="transmembrane region" description="Helical" evidence="2">
    <location>
        <begin position="87"/>
        <end position="104"/>
    </location>
</feature>
<reference evidence="3" key="5">
    <citation type="journal article" date="2021" name="G3 (Bethesda)">
        <title>Aegilops tauschii genome assembly Aet v5.0 features greater sequence contiguity and improved annotation.</title>
        <authorList>
            <person name="Wang L."/>
            <person name="Zhu T."/>
            <person name="Rodriguez J.C."/>
            <person name="Deal K.R."/>
            <person name="Dubcovsky J."/>
            <person name="McGuire P.E."/>
            <person name="Lux T."/>
            <person name="Spannagl M."/>
            <person name="Mayer K.F.X."/>
            <person name="Baldrich P."/>
            <person name="Meyers B.C."/>
            <person name="Huo N."/>
            <person name="Gu Y.Q."/>
            <person name="Zhou H."/>
            <person name="Devos K.M."/>
            <person name="Bennetzen J.L."/>
            <person name="Unver T."/>
            <person name="Budak H."/>
            <person name="Gulick P.J."/>
            <person name="Galiba G."/>
            <person name="Kalapos B."/>
            <person name="Nelson D.R."/>
            <person name="Li P."/>
            <person name="You F.M."/>
            <person name="Luo M.C."/>
            <person name="Dvorak J."/>
        </authorList>
    </citation>
    <scope>NUCLEOTIDE SEQUENCE [LARGE SCALE GENOMIC DNA]</scope>
    <source>
        <strain evidence="3">cv. AL8/78</strain>
    </source>
</reference>
<evidence type="ECO:0000256" key="1">
    <source>
        <dbReference type="SAM" id="MobiDB-lite"/>
    </source>
</evidence>
<keyword evidence="2" id="KW-0812">Transmembrane</keyword>
<reference evidence="3" key="4">
    <citation type="submission" date="2019-03" db="UniProtKB">
        <authorList>
            <consortium name="EnsemblPlants"/>
        </authorList>
    </citation>
    <scope>IDENTIFICATION</scope>
</reference>
<keyword evidence="4" id="KW-1185">Reference proteome</keyword>
<keyword evidence="2" id="KW-0472">Membrane</keyword>
<dbReference type="EnsemblPlants" id="AET1Gv20735100.11">
    <property type="protein sequence ID" value="AET1Gv20735100.11"/>
    <property type="gene ID" value="AET1Gv20735100"/>
</dbReference>